<name>A0ABU3H1N2_9SPHI</name>
<dbReference type="EMBL" id="JAVLVU010000001">
    <property type="protein sequence ID" value="MDT3404825.1"/>
    <property type="molecule type" value="Genomic_DNA"/>
</dbReference>
<sequence length="45" mass="5492">MYPEIFEIWHGMHLPKSLADYIVQQVQNKGKRPEATHCINRNRRW</sequence>
<dbReference type="RefSeq" id="WP_311952570.1">
    <property type="nucleotide sequence ID" value="NZ_JAVLVU010000001.1"/>
</dbReference>
<keyword evidence="2" id="KW-1185">Reference proteome</keyword>
<dbReference type="Proteomes" id="UP001258315">
    <property type="component" value="Unassembled WGS sequence"/>
</dbReference>
<proteinExistence type="predicted"/>
<evidence type="ECO:0000313" key="1">
    <source>
        <dbReference type="EMBL" id="MDT3404825.1"/>
    </source>
</evidence>
<organism evidence="1 2">
    <name type="scientific">Mucilaginibacter terrae</name>
    <dbReference type="NCBI Taxonomy" id="1955052"/>
    <lineage>
        <taxon>Bacteria</taxon>
        <taxon>Pseudomonadati</taxon>
        <taxon>Bacteroidota</taxon>
        <taxon>Sphingobacteriia</taxon>
        <taxon>Sphingobacteriales</taxon>
        <taxon>Sphingobacteriaceae</taxon>
        <taxon>Mucilaginibacter</taxon>
    </lineage>
</organism>
<comment type="caution">
    <text evidence="1">The sequence shown here is derived from an EMBL/GenBank/DDBJ whole genome shotgun (WGS) entry which is preliminary data.</text>
</comment>
<evidence type="ECO:0000313" key="2">
    <source>
        <dbReference type="Proteomes" id="UP001258315"/>
    </source>
</evidence>
<reference evidence="2" key="1">
    <citation type="submission" date="2023-07" db="EMBL/GenBank/DDBJ databases">
        <title>Functional and genomic diversity of the sorghum phyllosphere microbiome.</title>
        <authorList>
            <person name="Shade A."/>
        </authorList>
    </citation>
    <scope>NUCLEOTIDE SEQUENCE [LARGE SCALE GENOMIC DNA]</scope>
    <source>
        <strain evidence="2">SORGH_AS_0422</strain>
    </source>
</reference>
<protein>
    <submittedName>
        <fullName evidence="1">Uncharacterized protein</fullName>
    </submittedName>
</protein>
<gene>
    <name evidence="1" type="ORF">QE417_003897</name>
</gene>
<accession>A0ABU3H1N2</accession>